<evidence type="ECO:0000313" key="2">
    <source>
        <dbReference type="EMBL" id="PLT47278.1"/>
    </source>
</evidence>
<dbReference type="PANTHER" id="PTHR39165:SF1">
    <property type="entry name" value="DUF456 DOMAIN-CONTAINING PROTEIN"/>
    <property type="match status" value="1"/>
</dbReference>
<keyword evidence="1" id="KW-0812">Transmembrane</keyword>
<name>A0A2N5NAE5_9BACL</name>
<evidence type="ECO:0000256" key="1">
    <source>
        <dbReference type="SAM" id="Phobius"/>
    </source>
</evidence>
<keyword evidence="1" id="KW-1133">Transmembrane helix</keyword>
<organism evidence="2 3">
    <name type="scientific">Paenibacillus pasadenensis</name>
    <dbReference type="NCBI Taxonomy" id="217090"/>
    <lineage>
        <taxon>Bacteria</taxon>
        <taxon>Bacillati</taxon>
        <taxon>Bacillota</taxon>
        <taxon>Bacilli</taxon>
        <taxon>Bacillales</taxon>
        <taxon>Paenibacillaceae</taxon>
        <taxon>Paenibacillus</taxon>
    </lineage>
</organism>
<protein>
    <submittedName>
        <fullName evidence="2">Putative membrane protein</fullName>
    </submittedName>
</protein>
<gene>
    <name evidence="2" type="ORF">B8V81_1502</name>
</gene>
<feature type="transmembrane region" description="Helical" evidence="1">
    <location>
        <begin position="32"/>
        <end position="48"/>
    </location>
</feature>
<keyword evidence="1" id="KW-0472">Membrane</keyword>
<keyword evidence="3" id="KW-1185">Reference proteome</keyword>
<evidence type="ECO:0000313" key="3">
    <source>
        <dbReference type="Proteomes" id="UP000234789"/>
    </source>
</evidence>
<dbReference type="Proteomes" id="UP000234789">
    <property type="component" value="Unassembled WGS sequence"/>
</dbReference>
<proteinExistence type="predicted"/>
<dbReference type="AlphaFoldDB" id="A0A2N5NAE5"/>
<comment type="caution">
    <text evidence="2">The sequence shown here is derived from an EMBL/GenBank/DDBJ whole genome shotgun (WGS) entry which is preliminary data.</text>
</comment>
<dbReference type="InterPro" id="IPR007403">
    <property type="entry name" value="DUF456"/>
</dbReference>
<feature type="transmembrane region" description="Helical" evidence="1">
    <location>
        <begin position="7"/>
        <end position="26"/>
    </location>
</feature>
<dbReference type="EMBL" id="NFEZ01000003">
    <property type="protein sequence ID" value="PLT47278.1"/>
    <property type="molecule type" value="Genomic_DNA"/>
</dbReference>
<dbReference type="Pfam" id="PF04306">
    <property type="entry name" value="DUF456"/>
    <property type="match status" value="1"/>
</dbReference>
<reference evidence="2 3" key="1">
    <citation type="submission" date="2017-05" db="EMBL/GenBank/DDBJ databases">
        <title>Functional genome analysis of Paenibacillus pasadenensis strain R16: insights on endophytic life style and antifungal activity.</title>
        <authorList>
            <person name="Passera A."/>
            <person name="Marcolungo L."/>
            <person name="Casati P."/>
            <person name="Brasca M."/>
            <person name="Quaglino F."/>
            <person name="Delledonne M."/>
        </authorList>
    </citation>
    <scope>NUCLEOTIDE SEQUENCE [LARGE SCALE GENOMIC DNA]</scope>
    <source>
        <strain evidence="2 3">R16</strain>
    </source>
</reference>
<accession>A0A2N5NAE5</accession>
<dbReference type="PANTHER" id="PTHR39165">
    <property type="entry name" value="IG HYPOTHETICAL 17883"/>
    <property type="match status" value="1"/>
</dbReference>
<feature type="transmembrane region" description="Helical" evidence="1">
    <location>
        <begin position="93"/>
        <end position="122"/>
    </location>
</feature>
<feature type="transmembrane region" description="Helical" evidence="1">
    <location>
        <begin position="134"/>
        <end position="163"/>
    </location>
</feature>
<sequence length="164" mass="17120">MTMALDIVGWVLVIALFAVGMAGAVYPILPGALAIYAAFFVYGFFIGFEPFGWVFWTLQTIIVAALFLADYAVNAWGVKKFGGSRASVIGSTIGIIAGPFVIPGFGLLIGPLAGAVIGELIAGSSFDKSLKVGFGAVVGLLSSTLVKIALQLAMIVLFVIWLLN</sequence>